<feature type="region of interest" description="Disordered" evidence="2">
    <location>
        <begin position="180"/>
        <end position="204"/>
    </location>
</feature>
<dbReference type="AlphaFoldDB" id="A0A5J4NUG3"/>
<keyword evidence="1" id="KW-0175">Coiled coil</keyword>
<feature type="coiled-coil region" evidence="1">
    <location>
        <begin position="337"/>
        <end position="371"/>
    </location>
</feature>
<dbReference type="PROSITE" id="PS50096">
    <property type="entry name" value="IQ"/>
    <property type="match status" value="1"/>
</dbReference>
<dbReference type="PANTHER" id="PTHR23159:SF60">
    <property type="entry name" value="SPINDLE ASSEMBLY ABNORMAL PROTEIN 4"/>
    <property type="match status" value="1"/>
</dbReference>
<feature type="compositionally biased region" description="Polar residues" evidence="2">
    <location>
        <begin position="102"/>
        <end position="121"/>
    </location>
</feature>
<feature type="region of interest" description="Disordered" evidence="2">
    <location>
        <begin position="407"/>
        <end position="430"/>
    </location>
</feature>
<feature type="compositionally biased region" description="Polar residues" evidence="2">
    <location>
        <begin position="21"/>
        <end position="41"/>
    </location>
</feature>
<accession>A0A5J4NUG3</accession>
<feature type="region of interest" description="Disordered" evidence="2">
    <location>
        <begin position="1"/>
        <end position="131"/>
    </location>
</feature>
<dbReference type="EMBL" id="QNGE01000811">
    <property type="protein sequence ID" value="KAA3679213.1"/>
    <property type="molecule type" value="Genomic_DNA"/>
</dbReference>
<reference evidence="3 4" key="1">
    <citation type="journal article" date="2019" name="Gigascience">
        <title>Whole-genome sequence of the oriental lung fluke Paragonimus westermani.</title>
        <authorList>
            <person name="Oey H."/>
            <person name="Zakrzewski M."/>
            <person name="Narain K."/>
            <person name="Devi K.R."/>
            <person name="Agatsuma T."/>
            <person name="Nawaratna S."/>
            <person name="Gobert G.N."/>
            <person name="Jones M.K."/>
            <person name="Ragan M.A."/>
            <person name="McManus D.P."/>
            <person name="Krause L."/>
        </authorList>
    </citation>
    <scope>NUCLEOTIDE SEQUENCE [LARGE SCALE GENOMIC DNA]</scope>
    <source>
        <strain evidence="3 4">IND2009</strain>
    </source>
</reference>
<comment type="caution">
    <text evidence="3">The sequence shown here is derived from an EMBL/GenBank/DDBJ whole genome shotgun (WGS) entry which is preliminary data.</text>
</comment>
<dbReference type="Proteomes" id="UP000324629">
    <property type="component" value="Unassembled WGS sequence"/>
</dbReference>
<sequence>MSIGSHPTEELDLEYAEPPNHVSSISNTVEYSRHSLSTLTETPPLDSVRRRPHVNGSSNGHREEDKSAEELEIMDGSEENLHRRSVNLKISRSPKTGDRPRNSANYIQRRSPYNDSTISDSVDSRRKANYDRSARRHDWLIARNGYPSHNNSPIDYWTLPRTQEIFRRNFDHPDTLYQTPGGLLYPRKSHGHRSSRKSHKHRHIKEDRLVEQHVCRKQLDSSRKDVERDSLDLNSAEIPHRSELKVYFRFSKGTLCDRSGLDYLQNEPLLEALQAQCRGWLARQAFDRLLDQNEAVRTIQRNAERLFNPWIRLMLTLRPLLKSHRTEEELLFLRSELERYKTLVKMLRFENAEYQAKVANLLQLIEQINTKGSSSEVVNTLVQQISEALTKNQEFWQEMASKNQALQSTTLQRPTTFPSAEGSSSYMPPSPLTQLRQDADFYRNQVEMLKEEADEQQHRSSEHFQGQVSVLSDRVEHLQHLLAMESSKVHRLSSELEEMNNTIAEAKTHERNLEHMVSQLSKQLDQRSRARESSLTPETRSPLLSKLPPDLEKQGGDMASTNQELEKQLNSYRQLIAQLRTYLASNPKAMSILSNSPFQPGGEMDLFNEPNSAYISVDPVLSSPLYTQPGSPMREDRSLGGDLTPRSSTTHEVAELKRQLTVAERNLMETGEKIKHEIEDRETLENENMQLHNRVAALDRQLRRIQDEYDEAMTRRDLVHQRKLKELTEQLEDELRKNSQMSEQNKELERELMELRNMAEPDEENVNDQWESMRSKLRSDVTQYKRALEILQDEFDQFRRENDPQTTQQQLTERDEKINLLEREKQQWRLEMEVLQVKLQNATSILEDTENRLKQATRERTTQIHRITQLESERDDAIREAANIAGRASAEKENAAAKLREFEELRIERDGLRRELTDLKQTLAGCTAENAAEKRQLQARLREMEGHHEARISDFKAELERTREEMERLQVGHTCKALDAIKIASDVESMNYNCLNDKIYLK</sequence>
<feature type="compositionally biased region" description="Basic residues" evidence="2">
    <location>
        <begin position="187"/>
        <end position="203"/>
    </location>
</feature>
<feature type="compositionally biased region" description="Basic and acidic residues" evidence="2">
    <location>
        <begin position="122"/>
        <end position="131"/>
    </location>
</feature>
<evidence type="ECO:0000313" key="4">
    <source>
        <dbReference type="Proteomes" id="UP000324629"/>
    </source>
</evidence>
<feature type="region of interest" description="Disordered" evidence="2">
    <location>
        <begin position="518"/>
        <end position="559"/>
    </location>
</feature>
<dbReference type="PANTHER" id="PTHR23159">
    <property type="entry name" value="CENTROSOMAL PROTEIN 2"/>
    <property type="match status" value="1"/>
</dbReference>
<feature type="coiled-coil region" evidence="1">
    <location>
        <begin position="432"/>
        <end position="516"/>
    </location>
</feature>
<evidence type="ECO:0000256" key="1">
    <source>
        <dbReference type="SAM" id="Coils"/>
    </source>
</evidence>
<dbReference type="Gene3D" id="4.10.270.10">
    <property type="entry name" value="Myosin, subunit A"/>
    <property type="match status" value="1"/>
</dbReference>
<organism evidence="3 4">
    <name type="scientific">Paragonimus westermani</name>
    <dbReference type="NCBI Taxonomy" id="34504"/>
    <lineage>
        <taxon>Eukaryota</taxon>
        <taxon>Metazoa</taxon>
        <taxon>Spiralia</taxon>
        <taxon>Lophotrochozoa</taxon>
        <taxon>Platyhelminthes</taxon>
        <taxon>Trematoda</taxon>
        <taxon>Digenea</taxon>
        <taxon>Plagiorchiida</taxon>
        <taxon>Troglotremata</taxon>
        <taxon>Troglotrematidae</taxon>
        <taxon>Paragonimus</taxon>
    </lineage>
</organism>
<proteinExistence type="predicted"/>
<protein>
    <submittedName>
        <fullName evidence="3">Uncharacterized protein</fullName>
    </submittedName>
</protein>
<gene>
    <name evidence="3" type="ORF">DEA37_0008501</name>
</gene>
<feature type="region of interest" description="Disordered" evidence="2">
    <location>
        <begin position="628"/>
        <end position="649"/>
    </location>
</feature>
<feature type="compositionally biased region" description="Basic and acidic residues" evidence="2">
    <location>
        <begin position="60"/>
        <end position="69"/>
    </location>
</feature>
<evidence type="ECO:0000256" key="2">
    <source>
        <dbReference type="SAM" id="MobiDB-lite"/>
    </source>
</evidence>
<evidence type="ECO:0000313" key="3">
    <source>
        <dbReference type="EMBL" id="KAA3679213.1"/>
    </source>
</evidence>
<name>A0A5J4NUG3_9TREM</name>
<keyword evidence="4" id="KW-1185">Reference proteome</keyword>